<dbReference type="InterPro" id="IPR023213">
    <property type="entry name" value="CAT-like_dom_sf"/>
</dbReference>
<dbReference type="InterPro" id="IPR001242">
    <property type="entry name" value="Condensation_dom"/>
</dbReference>
<dbReference type="Proteomes" id="UP000680670">
    <property type="component" value="Unassembled WGS sequence"/>
</dbReference>
<keyword evidence="3" id="KW-1185">Reference proteome</keyword>
<dbReference type="RefSeq" id="WP_213021378.1">
    <property type="nucleotide sequence ID" value="NZ_BORJ01000014.1"/>
</dbReference>
<dbReference type="Gene3D" id="3.30.559.30">
    <property type="entry name" value="Nonribosomal peptide synthetase, condensation domain"/>
    <property type="match status" value="1"/>
</dbReference>
<proteinExistence type="predicted"/>
<feature type="domain" description="Condensation" evidence="1">
    <location>
        <begin position="5"/>
        <end position="143"/>
    </location>
</feature>
<evidence type="ECO:0000313" key="3">
    <source>
        <dbReference type="Proteomes" id="UP000680670"/>
    </source>
</evidence>
<reference evidence="2 3" key="1">
    <citation type="submission" date="2021-03" db="EMBL/GenBank/DDBJ databases">
        <title>Antimicrobial resistance genes in bacteria isolated from Japanese honey, and their potential for conferring macrolide and lincosamide resistance in the American foulbrood pathogen Paenibacillus larvae.</title>
        <authorList>
            <person name="Okamoto M."/>
            <person name="Kumagai M."/>
            <person name="Kanamori H."/>
            <person name="Takamatsu D."/>
        </authorList>
    </citation>
    <scope>NUCLEOTIDE SEQUENCE [LARGE SCALE GENOMIC DNA]</scope>
    <source>
        <strain evidence="2 3">J6TS1</strain>
    </source>
</reference>
<name>A0ABQ4L2L2_SIMTE</name>
<accession>A0ABQ4L2L2</accession>
<dbReference type="Pfam" id="PF00668">
    <property type="entry name" value="Condensation"/>
    <property type="match status" value="1"/>
</dbReference>
<sequence>MSFNLNNIQKKIALFCILNERSRKYEIHATTGLSKEVNINKFRNVLLEVLNQYPIFRYSFNKERFCFSNNREFNISEIGIYNDTKDKDNFFKDPINIYDHRLVKCALVKKEEGFLFLLKIHHIIFDVYSGFLFLDNLFTKYHDEEDIMGNTRPTTKRENTKYYPKKIDDYNFDYLKKHIASNPVQYQFYIADKYRWDKLSIREKSAISIYTIAKLVFKATKKEDLIIGVPVPNREGRKNEMGCFINILPVRVLLQESKGIRFHIKSITKQLFQNLRYQNYDFQSKYRDNLLDGEFPIIYTYYPSDFEYERPSFNMKCLSIDFPEQVSLLHMTMRDDGKVDYVSSLKSDIGDEVKELLLNNIAEYTKEGQV</sequence>
<dbReference type="EMBL" id="BORJ01000014">
    <property type="protein sequence ID" value="GIN98434.1"/>
    <property type="molecule type" value="Genomic_DNA"/>
</dbReference>
<comment type="caution">
    <text evidence="2">The sequence shown here is derived from an EMBL/GenBank/DDBJ whole genome shotgun (WGS) entry which is preliminary data.</text>
</comment>
<evidence type="ECO:0000259" key="1">
    <source>
        <dbReference type="Pfam" id="PF00668"/>
    </source>
</evidence>
<dbReference type="SUPFAM" id="SSF52777">
    <property type="entry name" value="CoA-dependent acyltransferases"/>
    <property type="match status" value="2"/>
</dbReference>
<gene>
    <name evidence="2" type="ORF">J6TS1_43040</name>
</gene>
<protein>
    <recommendedName>
        <fullName evidence="1">Condensation domain-containing protein</fullName>
    </recommendedName>
</protein>
<dbReference type="Gene3D" id="3.30.559.10">
    <property type="entry name" value="Chloramphenicol acetyltransferase-like domain"/>
    <property type="match status" value="1"/>
</dbReference>
<organism evidence="2 3">
    <name type="scientific">Siminovitchia terrae</name>
    <name type="common">Bacillus terrae</name>
    <dbReference type="NCBI Taxonomy" id="1914933"/>
    <lineage>
        <taxon>Bacteria</taxon>
        <taxon>Bacillati</taxon>
        <taxon>Bacillota</taxon>
        <taxon>Bacilli</taxon>
        <taxon>Bacillales</taxon>
        <taxon>Bacillaceae</taxon>
        <taxon>Siminovitchia</taxon>
    </lineage>
</organism>
<evidence type="ECO:0000313" key="2">
    <source>
        <dbReference type="EMBL" id="GIN98434.1"/>
    </source>
</evidence>